<evidence type="ECO:0000313" key="9">
    <source>
        <dbReference type="EMBL" id="PLW70959.1"/>
    </source>
</evidence>
<dbReference type="Gene3D" id="3.40.50.150">
    <property type="entry name" value="Vaccinia Virus protein VP39"/>
    <property type="match status" value="1"/>
</dbReference>
<comment type="caution">
    <text evidence="9">The sequence shown here is derived from an EMBL/GenBank/DDBJ whole genome shotgun (WGS) entry which is preliminary data.</text>
</comment>
<evidence type="ECO:0000256" key="3">
    <source>
        <dbReference type="ARBA" id="ARBA00012141"/>
    </source>
</evidence>
<dbReference type="PANTHER" id="PTHR43542:SF1">
    <property type="entry name" value="METHYLTRANSFERASE"/>
    <property type="match status" value="1"/>
</dbReference>
<evidence type="ECO:0000313" key="10">
    <source>
        <dbReference type="Proteomes" id="UP000235005"/>
    </source>
</evidence>
<evidence type="ECO:0000256" key="5">
    <source>
        <dbReference type="ARBA" id="ARBA00022603"/>
    </source>
</evidence>
<evidence type="ECO:0000256" key="7">
    <source>
        <dbReference type="ARBA" id="ARBA00048326"/>
    </source>
</evidence>
<evidence type="ECO:0000256" key="1">
    <source>
        <dbReference type="ARBA" id="ARBA00002649"/>
    </source>
</evidence>
<evidence type="ECO:0000256" key="2">
    <source>
        <dbReference type="ARBA" id="ARBA00005269"/>
    </source>
</evidence>
<dbReference type="InterPro" id="IPR029063">
    <property type="entry name" value="SAM-dependent_MTases_sf"/>
</dbReference>
<dbReference type="InterPro" id="IPR004398">
    <property type="entry name" value="RNA_MeTrfase_RsmD"/>
</dbReference>
<keyword evidence="10" id="KW-1185">Reference proteome</keyword>
<evidence type="ECO:0000256" key="8">
    <source>
        <dbReference type="PIRNR" id="PIRNR004553"/>
    </source>
</evidence>
<dbReference type="EC" id="2.1.1.171" evidence="3 8"/>
<dbReference type="CDD" id="cd02440">
    <property type="entry name" value="AdoMet_MTases"/>
    <property type="match status" value="1"/>
</dbReference>
<dbReference type="PANTHER" id="PTHR43542">
    <property type="entry name" value="METHYLTRANSFERASE"/>
    <property type="match status" value="1"/>
</dbReference>
<comment type="catalytic activity">
    <reaction evidence="7 8">
        <text>guanosine(966) in 16S rRNA + S-adenosyl-L-methionine = N(2)-methylguanosine(966) in 16S rRNA + S-adenosyl-L-homocysteine + H(+)</text>
        <dbReference type="Rhea" id="RHEA:23548"/>
        <dbReference type="Rhea" id="RHEA-COMP:10211"/>
        <dbReference type="Rhea" id="RHEA-COMP:10212"/>
        <dbReference type="ChEBI" id="CHEBI:15378"/>
        <dbReference type="ChEBI" id="CHEBI:57856"/>
        <dbReference type="ChEBI" id="CHEBI:59789"/>
        <dbReference type="ChEBI" id="CHEBI:74269"/>
        <dbReference type="ChEBI" id="CHEBI:74481"/>
        <dbReference type="EC" id="2.1.1.171"/>
    </reaction>
</comment>
<dbReference type="OrthoDB" id="9803017at2"/>
<comment type="function">
    <text evidence="1 8">Specifically methylates the guanine in position 966 of 16S rRNA in the assembled 30S particle.</text>
</comment>
<dbReference type="Pfam" id="PF03602">
    <property type="entry name" value="Cons_hypoth95"/>
    <property type="match status" value="1"/>
</dbReference>
<keyword evidence="8" id="KW-0698">rRNA processing</keyword>
<gene>
    <name evidence="9" type="primary">rsmD</name>
    <name evidence="9" type="ORF">C0039_02200</name>
</gene>
<organism evidence="9 10">
    <name type="scientific">Pseudohalioglobus lutimaris</name>
    <dbReference type="NCBI Taxonomy" id="1737061"/>
    <lineage>
        <taxon>Bacteria</taxon>
        <taxon>Pseudomonadati</taxon>
        <taxon>Pseudomonadota</taxon>
        <taxon>Gammaproteobacteria</taxon>
        <taxon>Cellvibrionales</taxon>
        <taxon>Halieaceae</taxon>
        <taxon>Pseudohalioglobus</taxon>
    </lineage>
</organism>
<dbReference type="RefSeq" id="WP_101517109.1">
    <property type="nucleotide sequence ID" value="NZ_PKUS01000001.1"/>
</dbReference>
<dbReference type="PIRSF" id="PIRSF004553">
    <property type="entry name" value="CHP00095"/>
    <property type="match status" value="1"/>
</dbReference>
<dbReference type="GO" id="GO:0052913">
    <property type="term" value="F:16S rRNA (guanine(966)-N(2))-methyltransferase activity"/>
    <property type="evidence" value="ECO:0007669"/>
    <property type="project" value="UniProtKB-EC"/>
</dbReference>
<sequence length="195" mass="21441">MSRVRKAGGGRSQLRIIGGEWRGRKLTFPDIEGLRPTTDRVRETLFNWIAPQIHGARCLDLFAGSGALGIEALSRGAAHCSFVDSSRKATNQIQAHLQTLDATDRSIVHPQSAMDFLAGRVGPWDIVFLDPPFGQGLVAPCCDLLESHQSLASESLVYVETGNGEPTAEPKDNWELYRQKRAGSVSYQLFIVHAR</sequence>
<protein>
    <recommendedName>
        <fullName evidence="4 8">Ribosomal RNA small subunit methyltransferase D</fullName>
        <ecNumber evidence="3 8">2.1.1.171</ecNumber>
    </recommendedName>
</protein>
<dbReference type="NCBIfam" id="TIGR00095">
    <property type="entry name" value="16S rRNA (guanine(966)-N(2))-methyltransferase RsmD"/>
    <property type="match status" value="1"/>
</dbReference>
<dbReference type="Proteomes" id="UP000235005">
    <property type="component" value="Unassembled WGS sequence"/>
</dbReference>
<dbReference type="EMBL" id="PKUS01000001">
    <property type="protein sequence ID" value="PLW70959.1"/>
    <property type="molecule type" value="Genomic_DNA"/>
</dbReference>
<dbReference type="InterPro" id="IPR002052">
    <property type="entry name" value="DNA_methylase_N6_adenine_CS"/>
</dbReference>
<comment type="similarity">
    <text evidence="2 8">Belongs to the methyltransferase superfamily. RsmD family.</text>
</comment>
<evidence type="ECO:0000256" key="6">
    <source>
        <dbReference type="ARBA" id="ARBA00022679"/>
    </source>
</evidence>
<keyword evidence="6 8" id="KW-0808">Transferase</keyword>
<dbReference type="AlphaFoldDB" id="A0A2N5X919"/>
<name>A0A2N5X919_9GAMM</name>
<evidence type="ECO:0000256" key="4">
    <source>
        <dbReference type="ARBA" id="ARBA00013682"/>
    </source>
</evidence>
<accession>A0A2N5X919</accession>
<dbReference type="SUPFAM" id="SSF53335">
    <property type="entry name" value="S-adenosyl-L-methionine-dependent methyltransferases"/>
    <property type="match status" value="1"/>
</dbReference>
<proteinExistence type="inferred from homology"/>
<keyword evidence="8" id="KW-0949">S-adenosyl-L-methionine</keyword>
<keyword evidence="5 8" id="KW-0489">Methyltransferase</keyword>
<reference evidence="9 10" key="1">
    <citation type="submission" date="2018-01" db="EMBL/GenBank/DDBJ databases">
        <title>The draft genome sequence of Halioglobus lutimaris HF004.</title>
        <authorList>
            <person name="Du Z.-J."/>
            <person name="Shi M.-J."/>
        </authorList>
    </citation>
    <scope>NUCLEOTIDE SEQUENCE [LARGE SCALE GENOMIC DNA]</scope>
    <source>
        <strain evidence="9 10">HF004</strain>
    </source>
</reference>
<dbReference type="PROSITE" id="PS00092">
    <property type="entry name" value="N6_MTASE"/>
    <property type="match status" value="1"/>
</dbReference>
<dbReference type="GO" id="GO:0003676">
    <property type="term" value="F:nucleic acid binding"/>
    <property type="evidence" value="ECO:0007669"/>
    <property type="project" value="InterPro"/>
</dbReference>